<protein>
    <submittedName>
        <fullName evidence="2">MOSC domain-containing protein YiiM</fullName>
    </submittedName>
</protein>
<dbReference type="EMBL" id="FRCX01000007">
    <property type="protein sequence ID" value="SHN30491.1"/>
    <property type="molecule type" value="Genomic_DNA"/>
</dbReference>
<evidence type="ECO:0000313" key="3">
    <source>
        <dbReference type="Proteomes" id="UP000184339"/>
    </source>
</evidence>
<dbReference type="OrthoDB" id="9786134at2"/>
<reference evidence="3" key="1">
    <citation type="submission" date="2016-11" db="EMBL/GenBank/DDBJ databases">
        <authorList>
            <person name="Varghese N."/>
            <person name="Submissions S."/>
        </authorList>
    </citation>
    <scope>NUCLEOTIDE SEQUENCE [LARGE SCALE GENOMIC DNA]</scope>
    <source>
        <strain evidence="3">Sac-22</strain>
    </source>
</reference>
<dbReference type="InterPro" id="IPR052353">
    <property type="entry name" value="Benzoxazolinone_Detox_Enz"/>
</dbReference>
<dbReference type="STRING" id="551987.SAMN05192549_10774"/>
<evidence type="ECO:0000313" key="2">
    <source>
        <dbReference type="EMBL" id="SHN30491.1"/>
    </source>
</evidence>
<feature type="domain" description="MOSC" evidence="1">
    <location>
        <begin position="30"/>
        <end position="167"/>
    </location>
</feature>
<dbReference type="PANTHER" id="PTHR30212">
    <property type="entry name" value="PROTEIN YIIM"/>
    <property type="match status" value="1"/>
</dbReference>
<dbReference type="PROSITE" id="PS51340">
    <property type="entry name" value="MOSC"/>
    <property type="match status" value="1"/>
</dbReference>
<gene>
    <name evidence="2" type="ORF">SAMN05192549_10774</name>
</gene>
<dbReference type="RefSeq" id="WP_072786283.1">
    <property type="nucleotide sequence ID" value="NZ_FRCX01000007.1"/>
</dbReference>
<sequence length="232" mass="25892">MSVLASLFVGRARPLARAGHPDVPSGIVKLPQSGALRLTVHGLEGDEQGDRVFHGGPEKAVHHYAAEHYAFWRGQYPHSPVQMLPGAFGENFSTLGMTESTVCIGDVYAVGAALLQVSQGRQPCWKLNRLLQREDAAINMQRSGATGWYYRVLREGLVAAGDQLLLVERPNPAWPMQRLIQALFPESAVTPSLVAEWRQAAELKQLTVNWQNTFTRRVQQLQLEDWSRRLTE</sequence>
<dbReference type="GO" id="GO:0030170">
    <property type="term" value="F:pyridoxal phosphate binding"/>
    <property type="evidence" value="ECO:0007669"/>
    <property type="project" value="InterPro"/>
</dbReference>
<dbReference type="InterPro" id="IPR005302">
    <property type="entry name" value="MoCF_Sase_C"/>
</dbReference>
<evidence type="ECO:0000259" key="1">
    <source>
        <dbReference type="PROSITE" id="PS51340"/>
    </source>
</evidence>
<proteinExistence type="predicted"/>
<dbReference type="GO" id="GO:0003824">
    <property type="term" value="F:catalytic activity"/>
    <property type="evidence" value="ECO:0007669"/>
    <property type="project" value="InterPro"/>
</dbReference>
<dbReference type="PANTHER" id="PTHR30212:SF2">
    <property type="entry name" value="PROTEIN YIIM"/>
    <property type="match status" value="1"/>
</dbReference>
<dbReference type="InterPro" id="IPR011037">
    <property type="entry name" value="Pyrv_Knase-like_insert_dom_sf"/>
</dbReference>
<dbReference type="Pfam" id="PF03473">
    <property type="entry name" value="MOSC"/>
    <property type="match status" value="1"/>
</dbReference>
<organism evidence="2 3">
    <name type="scientific">Duganella sacchari</name>
    <dbReference type="NCBI Taxonomy" id="551987"/>
    <lineage>
        <taxon>Bacteria</taxon>
        <taxon>Pseudomonadati</taxon>
        <taxon>Pseudomonadota</taxon>
        <taxon>Betaproteobacteria</taxon>
        <taxon>Burkholderiales</taxon>
        <taxon>Oxalobacteraceae</taxon>
        <taxon>Telluria group</taxon>
        <taxon>Duganella</taxon>
    </lineage>
</organism>
<dbReference type="AlphaFoldDB" id="A0A1M7QH86"/>
<dbReference type="Gene3D" id="2.40.33.20">
    <property type="entry name" value="PK beta-barrel domain-like"/>
    <property type="match status" value="1"/>
</dbReference>
<name>A0A1M7QH86_9BURK</name>
<dbReference type="SUPFAM" id="SSF50800">
    <property type="entry name" value="PK beta-barrel domain-like"/>
    <property type="match status" value="1"/>
</dbReference>
<dbReference type="GO" id="GO:0030151">
    <property type="term" value="F:molybdenum ion binding"/>
    <property type="evidence" value="ECO:0007669"/>
    <property type="project" value="InterPro"/>
</dbReference>
<dbReference type="Proteomes" id="UP000184339">
    <property type="component" value="Unassembled WGS sequence"/>
</dbReference>
<accession>A0A1M7QH86</accession>
<keyword evidence="3" id="KW-1185">Reference proteome</keyword>